<reference evidence="1 2" key="1">
    <citation type="submission" date="2018-08" db="EMBL/GenBank/DDBJ databases">
        <title>A genome reference for cultivated species of the human gut microbiota.</title>
        <authorList>
            <person name="Zou Y."/>
            <person name="Xue W."/>
            <person name="Luo G."/>
        </authorList>
    </citation>
    <scope>NUCLEOTIDE SEQUENCE [LARGE SCALE GENOMIC DNA]</scope>
    <source>
        <strain evidence="1 2">TF08-11</strain>
    </source>
</reference>
<proteinExistence type="predicted"/>
<accession>A0A3E3E5R1</accession>
<dbReference type="Proteomes" id="UP000260721">
    <property type="component" value="Unassembled WGS sequence"/>
</dbReference>
<evidence type="ECO:0000313" key="1">
    <source>
        <dbReference type="EMBL" id="RGD77103.1"/>
    </source>
</evidence>
<dbReference type="EMBL" id="QUSK01000007">
    <property type="protein sequence ID" value="RGD77103.1"/>
    <property type="molecule type" value="Genomic_DNA"/>
</dbReference>
<evidence type="ECO:0000313" key="2">
    <source>
        <dbReference type="Proteomes" id="UP000260721"/>
    </source>
</evidence>
<organism evidence="1 2">
    <name type="scientific">Faecalicoccus pleomorphus</name>
    <dbReference type="NCBI Taxonomy" id="1323"/>
    <lineage>
        <taxon>Bacteria</taxon>
        <taxon>Bacillati</taxon>
        <taxon>Bacillota</taxon>
        <taxon>Erysipelotrichia</taxon>
        <taxon>Erysipelotrichales</taxon>
        <taxon>Erysipelotrichaceae</taxon>
        <taxon>Faecalicoccus</taxon>
    </lineage>
</organism>
<evidence type="ECO:0008006" key="3">
    <source>
        <dbReference type="Google" id="ProtNLM"/>
    </source>
</evidence>
<name>A0A3E3E5R1_9FIRM</name>
<dbReference type="RefSeq" id="WP_117445846.1">
    <property type="nucleotide sequence ID" value="NZ_JBFBOW010000011.1"/>
</dbReference>
<protein>
    <recommendedName>
        <fullName evidence="3">Cpp4</fullName>
    </recommendedName>
</protein>
<gene>
    <name evidence="1" type="ORF">DXC78_04030</name>
</gene>
<dbReference type="AlphaFoldDB" id="A0A3E3E5R1"/>
<sequence length="140" mass="16566">MRTEYKHNPPIPYSLHDMRVKKIIIQDKTIALEFEDGYVKLTEPFEQVEGNITIEGVDFDCTCVMLQSKWGNYGKFNGEKLELEHFIKRYKNYSFEIVDELYGYNQVLYSGYLSILETEDLVQMDISIYFTGKIIYDTKE</sequence>
<comment type="caution">
    <text evidence="1">The sequence shown here is derived from an EMBL/GenBank/DDBJ whole genome shotgun (WGS) entry which is preliminary data.</text>
</comment>